<dbReference type="InterPro" id="IPR011650">
    <property type="entry name" value="Peptidase_M20_dimer"/>
</dbReference>
<dbReference type="Gene3D" id="3.40.630.10">
    <property type="entry name" value="Zn peptidases"/>
    <property type="match status" value="1"/>
</dbReference>
<organism evidence="3 4">
    <name type="scientific">Klebsiella pneumoniae</name>
    <dbReference type="NCBI Taxonomy" id="573"/>
    <lineage>
        <taxon>Bacteria</taxon>
        <taxon>Pseudomonadati</taxon>
        <taxon>Pseudomonadota</taxon>
        <taxon>Gammaproteobacteria</taxon>
        <taxon>Enterobacterales</taxon>
        <taxon>Enterobacteriaceae</taxon>
        <taxon>Klebsiella/Raoultella group</taxon>
        <taxon>Klebsiella</taxon>
        <taxon>Klebsiella pneumoniae complex</taxon>
    </lineage>
</organism>
<dbReference type="PANTHER" id="PTHR43808">
    <property type="entry name" value="ACETYLORNITHINE DEACETYLASE"/>
    <property type="match status" value="1"/>
</dbReference>
<reference evidence="3 4" key="1">
    <citation type="submission" date="2018-06" db="EMBL/GenBank/DDBJ databases">
        <authorList>
            <consortium name="Pathogen Informatics"/>
            <person name="Doyle S."/>
        </authorList>
    </citation>
    <scope>NUCLEOTIDE SEQUENCE [LARGE SCALE GENOMIC DNA]</scope>
    <source>
        <strain evidence="3 4">NCTC5047</strain>
    </source>
</reference>
<dbReference type="EC" id="3.5.1.16" evidence="3"/>
<dbReference type="Gene3D" id="3.30.70.360">
    <property type="match status" value="1"/>
</dbReference>
<dbReference type="PANTHER" id="PTHR43808:SF1">
    <property type="entry name" value="ACETYLORNITHINE DEACETYLASE"/>
    <property type="match status" value="1"/>
</dbReference>
<evidence type="ECO:0000256" key="1">
    <source>
        <dbReference type="ARBA" id="ARBA00023285"/>
    </source>
</evidence>
<evidence type="ECO:0000259" key="2">
    <source>
        <dbReference type="Pfam" id="PF07687"/>
    </source>
</evidence>
<dbReference type="Pfam" id="PF07687">
    <property type="entry name" value="M20_dimer"/>
    <property type="match status" value="1"/>
</dbReference>
<name>A0A377XLA5_KLEPN</name>
<protein>
    <submittedName>
        <fullName evidence="3">Acetylornithine deacetylase</fullName>
        <ecNumber evidence="3">3.5.1.16</ecNumber>
    </submittedName>
</protein>
<dbReference type="InterPro" id="IPR050072">
    <property type="entry name" value="Peptidase_M20A"/>
</dbReference>
<keyword evidence="3" id="KW-0378">Hydrolase</keyword>
<dbReference type="EMBL" id="UGLH01000006">
    <property type="protein sequence ID" value="STT83005.1"/>
    <property type="molecule type" value="Genomic_DNA"/>
</dbReference>
<proteinExistence type="predicted"/>
<dbReference type="GO" id="GO:0008777">
    <property type="term" value="F:acetylornithine deacetylase activity"/>
    <property type="evidence" value="ECO:0007669"/>
    <property type="project" value="UniProtKB-EC"/>
</dbReference>
<evidence type="ECO:0000313" key="4">
    <source>
        <dbReference type="Proteomes" id="UP000254340"/>
    </source>
</evidence>
<dbReference type="AlphaFoldDB" id="A0A377XLA5"/>
<accession>A0A377XLA5</accession>
<dbReference type="Proteomes" id="UP000254340">
    <property type="component" value="Unassembled WGS sequence"/>
</dbReference>
<evidence type="ECO:0000313" key="3">
    <source>
        <dbReference type="EMBL" id="STT83005.1"/>
    </source>
</evidence>
<dbReference type="GO" id="GO:0006526">
    <property type="term" value="P:L-arginine biosynthetic process"/>
    <property type="evidence" value="ECO:0007669"/>
    <property type="project" value="TreeGrafter"/>
</dbReference>
<gene>
    <name evidence="3" type="primary">argE_2</name>
    <name evidence="3" type="ORF">NCTC5047_03990</name>
</gene>
<feature type="domain" description="Peptidase M20 dimerisation" evidence="2">
    <location>
        <begin position="53"/>
        <end position="113"/>
    </location>
</feature>
<keyword evidence="1" id="KW-0170">Cobalt</keyword>
<sequence length="143" mass="15732">MSTSTTLKKPLYILATADEETSMAGARYFAETTRLRPDCAIIGEPTSLQPIRAHKGHMSNAIRIQGQSGHSSDPARGVNAIELMHDAIGRIMQLRDLLKERYHFEAFTVPYPTSTWALSMAAMPQTVSAPAVNCIWISARCRG</sequence>
<dbReference type="SUPFAM" id="SSF53187">
    <property type="entry name" value="Zn-dependent exopeptidases"/>
    <property type="match status" value="1"/>
</dbReference>